<dbReference type="SUPFAM" id="SSF51735">
    <property type="entry name" value="NAD(P)-binding Rossmann-fold domains"/>
    <property type="match status" value="1"/>
</dbReference>
<dbReference type="Gene3D" id="3.40.50.720">
    <property type="entry name" value="NAD(P)-binding Rossmann-like Domain"/>
    <property type="match status" value="1"/>
</dbReference>
<dbReference type="Gene3D" id="1.10.510.10">
    <property type="entry name" value="Transferase(Phosphotransferase) domain 1"/>
    <property type="match status" value="1"/>
</dbReference>
<reference evidence="2 3" key="1">
    <citation type="submission" date="2019-09" db="EMBL/GenBank/DDBJ databases">
        <title>Draft genome sequence of the Ebosin-producing strain Streptomyces sp. 139.</title>
        <authorList>
            <person name="Ai L."/>
            <person name="Geng M."/>
            <person name="Ma M."/>
            <person name="Bai L."/>
        </authorList>
    </citation>
    <scope>NUCLEOTIDE SEQUENCE [LARGE SCALE GENOMIC DNA]</scope>
    <source>
        <strain evidence="2 3">139</strain>
    </source>
</reference>
<name>A0ABX5ZTX3_STRTE</name>
<dbReference type="PANTHER" id="PTHR12149">
    <property type="entry name" value="FRUCTOSAMINE 3 KINASE-RELATED PROTEIN"/>
    <property type="match status" value="1"/>
</dbReference>
<dbReference type="Gene3D" id="1.20.1270.240">
    <property type="match status" value="1"/>
</dbReference>
<feature type="domain" description="NAD-dependent epimerase/dehydratase" evidence="1">
    <location>
        <begin position="13"/>
        <end position="110"/>
    </location>
</feature>
<sequence length="324" mass="34442">MSSPISRKWEHAVVTGGAGFVGSHLCTALLDAGAAVTCVDDLSTGRPENIAPLLDRPGFTLVQADVSEELPVSRRPDLVLHFASPASPADYLRLPLHTMETGSLGTRNALALEGGWLVLDRVAEGRPGREAAVRFGRDLAGLHTTGAPAFGTPPPGGPVEAFIGPAPMRNVTGDFWPGWYAEHRVLPYLRRAVDEGTVTPGEAASVERVCERLPELAGPAEPPARLHGDLWNGNVLWGADGRVRVIDPAAHGGHRETDLAMLELFGCPLLDAVLDGYEDVAPLAEGRRARVGVHQLFPLLVHAVLFGRGYAEQALDAARSALSR</sequence>
<protein>
    <submittedName>
        <fullName evidence="2">NAD-dependent epimerase/dehydratase family protein</fullName>
    </submittedName>
</protein>
<proteinExistence type="predicted"/>
<dbReference type="InterPro" id="IPR036291">
    <property type="entry name" value="NAD(P)-bd_dom_sf"/>
</dbReference>
<dbReference type="InterPro" id="IPR011009">
    <property type="entry name" value="Kinase-like_dom_sf"/>
</dbReference>
<evidence type="ECO:0000259" key="1">
    <source>
        <dbReference type="Pfam" id="PF01370"/>
    </source>
</evidence>
<dbReference type="Pfam" id="PF03881">
    <property type="entry name" value="Fructosamin_kin"/>
    <property type="match status" value="1"/>
</dbReference>
<evidence type="ECO:0000313" key="2">
    <source>
        <dbReference type="EMBL" id="QER88031.1"/>
    </source>
</evidence>
<accession>A0ABX5ZTX3</accession>
<dbReference type="PANTHER" id="PTHR12149:SF8">
    <property type="entry name" value="PROTEIN-RIBULOSAMINE 3-KINASE"/>
    <property type="match status" value="1"/>
</dbReference>
<keyword evidence="3" id="KW-1185">Reference proteome</keyword>
<dbReference type="SUPFAM" id="SSF56112">
    <property type="entry name" value="Protein kinase-like (PK-like)"/>
    <property type="match status" value="1"/>
</dbReference>
<dbReference type="Pfam" id="PF01370">
    <property type="entry name" value="Epimerase"/>
    <property type="match status" value="1"/>
</dbReference>
<dbReference type="RefSeq" id="WP_150155724.1">
    <property type="nucleotide sequence ID" value="NZ_CP043959.1"/>
</dbReference>
<evidence type="ECO:0000313" key="3">
    <source>
        <dbReference type="Proteomes" id="UP000324308"/>
    </source>
</evidence>
<dbReference type="InterPro" id="IPR016477">
    <property type="entry name" value="Fructo-/Ketosamine-3-kinase"/>
</dbReference>
<dbReference type="Proteomes" id="UP000324308">
    <property type="component" value="Chromosome"/>
</dbReference>
<dbReference type="EMBL" id="CP043959">
    <property type="protein sequence ID" value="QER88031.1"/>
    <property type="molecule type" value="Genomic_DNA"/>
</dbReference>
<organism evidence="2 3">
    <name type="scientific">Streptomyces tendae</name>
    <dbReference type="NCBI Taxonomy" id="1932"/>
    <lineage>
        <taxon>Bacteria</taxon>
        <taxon>Bacillati</taxon>
        <taxon>Actinomycetota</taxon>
        <taxon>Actinomycetes</taxon>
        <taxon>Kitasatosporales</taxon>
        <taxon>Streptomycetaceae</taxon>
        <taxon>Streptomyces</taxon>
    </lineage>
</organism>
<gene>
    <name evidence="2" type="ORF">F3L20_21285</name>
</gene>
<dbReference type="InterPro" id="IPR001509">
    <property type="entry name" value="Epimerase_deHydtase"/>
</dbReference>